<dbReference type="EMBL" id="DS114199">
    <property type="protein sequence ID" value="EAX89447.1"/>
    <property type="molecule type" value="Genomic_DNA"/>
</dbReference>
<dbReference type="InterPro" id="IPR011009">
    <property type="entry name" value="Kinase-like_dom_sf"/>
</dbReference>
<evidence type="ECO:0000259" key="3">
    <source>
        <dbReference type="PROSITE" id="PS50011"/>
    </source>
</evidence>
<evidence type="ECO:0000313" key="5">
    <source>
        <dbReference type="Proteomes" id="UP000001542"/>
    </source>
</evidence>
<evidence type="ECO:0000256" key="1">
    <source>
        <dbReference type="ARBA" id="ARBA00022741"/>
    </source>
</evidence>
<evidence type="ECO:0000313" key="4">
    <source>
        <dbReference type="EMBL" id="EAX89447.1"/>
    </source>
</evidence>
<dbReference type="PANTHER" id="PTHR24362">
    <property type="entry name" value="SERINE/THREONINE-PROTEIN KINASE NEK"/>
    <property type="match status" value="1"/>
</dbReference>
<dbReference type="FunCoup" id="A2G069">
    <property type="interactions" value="26"/>
</dbReference>
<dbReference type="PROSITE" id="PS00108">
    <property type="entry name" value="PROTEIN_KINASE_ST"/>
    <property type="match status" value="1"/>
</dbReference>
<dbReference type="STRING" id="5722.A2G069"/>
<gene>
    <name evidence="4" type="ORF">TVAG_104840</name>
</gene>
<dbReference type="SMR" id="A2G069"/>
<keyword evidence="2" id="KW-0067">ATP-binding</keyword>
<dbReference type="Proteomes" id="UP000001542">
    <property type="component" value="Unassembled WGS sequence"/>
</dbReference>
<dbReference type="PROSITE" id="PS50011">
    <property type="entry name" value="PROTEIN_KINASE_DOM"/>
    <property type="match status" value="1"/>
</dbReference>
<dbReference type="KEGG" id="tva:4747118"/>
<sequence length="307" mass="35527">MLNTIRPLLLDKGYELLDYINKGGFGSCYLVRSTKYQMNFVCKISQNPEYESKYLNSFSREVNALTHLNHPNVVRVYDVFTIENYLAIILEYCSGGTLHSRLDEFTRIPIDKTINYTRQILDALCYMHSKGITHSDIKPANILIDEFDRVKICNFGLSQFGKQNEKNSVNFCGSTHYMAPEILMNNKYDPFKADVWSLGVTLYYLFSGKLPFLCSKNSYLVEAMRIGHEKISFVPKNVNTLIDLCLRFDAQTRPNIFQIKKCFDENFVNPLPLMKIKMDSTLLRRSAQQSIIKMSKRVKRPIENTIA</sequence>
<dbReference type="VEuPathDB" id="TrichDB:TVAG_104840"/>
<accession>A2G069</accession>
<dbReference type="OrthoDB" id="9109935at2759"/>
<dbReference type="GO" id="GO:0005524">
    <property type="term" value="F:ATP binding"/>
    <property type="evidence" value="ECO:0007669"/>
    <property type="project" value="UniProtKB-KW"/>
</dbReference>
<dbReference type="RefSeq" id="XP_001302377.1">
    <property type="nucleotide sequence ID" value="XM_001302376.1"/>
</dbReference>
<dbReference type="InterPro" id="IPR000719">
    <property type="entry name" value="Prot_kinase_dom"/>
</dbReference>
<dbReference type="PANTHER" id="PTHR24362:SF309">
    <property type="entry name" value="PROTEIN KINASE DOMAIN-CONTAINING PROTEIN"/>
    <property type="match status" value="1"/>
</dbReference>
<organism evidence="4 5">
    <name type="scientific">Trichomonas vaginalis (strain ATCC PRA-98 / G3)</name>
    <dbReference type="NCBI Taxonomy" id="412133"/>
    <lineage>
        <taxon>Eukaryota</taxon>
        <taxon>Metamonada</taxon>
        <taxon>Parabasalia</taxon>
        <taxon>Trichomonadida</taxon>
        <taxon>Trichomonadidae</taxon>
        <taxon>Trichomonas</taxon>
    </lineage>
</organism>
<dbReference type="Pfam" id="PF00069">
    <property type="entry name" value="Pkinase"/>
    <property type="match status" value="1"/>
</dbReference>
<keyword evidence="4" id="KW-0418">Kinase</keyword>
<feature type="domain" description="Protein kinase" evidence="3">
    <location>
        <begin position="14"/>
        <end position="268"/>
    </location>
</feature>
<dbReference type="SUPFAM" id="SSF56112">
    <property type="entry name" value="Protein kinase-like (PK-like)"/>
    <property type="match status" value="1"/>
</dbReference>
<dbReference type="eggNOG" id="KOG0586">
    <property type="taxonomic scope" value="Eukaryota"/>
</dbReference>
<evidence type="ECO:0000256" key="2">
    <source>
        <dbReference type="ARBA" id="ARBA00022840"/>
    </source>
</evidence>
<dbReference type="FunFam" id="1.10.510.10:FF:000571">
    <property type="entry name" value="Maternal embryonic leucine zipper kinase"/>
    <property type="match status" value="1"/>
</dbReference>
<keyword evidence="4" id="KW-0808">Transferase</keyword>
<dbReference type="Gene3D" id="1.10.510.10">
    <property type="entry name" value="Transferase(Phosphotransferase) domain 1"/>
    <property type="match status" value="1"/>
</dbReference>
<dbReference type="InterPro" id="IPR008271">
    <property type="entry name" value="Ser/Thr_kinase_AS"/>
</dbReference>
<dbReference type="SMART" id="SM00220">
    <property type="entry name" value="S_TKc"/>
    <property type="match status" value="1"/>
</dbReference>
<name>A2G069_TRIV3</name>
<keyword evidence="5" id="KW-1185">Reference proteome</keyword>
<reference evidence="4" key="2">
    <citation type="journal article" date="2007" name="Science">
        <title>Draft genome sequence of the sexually transmitted pathogen Trichomonas vaginalis.</title>
        <authorList>
            <person name="Carlton J.M."/>
            <person name="Hirt R.P."/>
            <person name="Silva J.C."/>
            <person name="Delcher A.L."/>
            <person name="Schatz M."/>
            <person name="Zhao Q."/>
            <person name="Wortman J.R."/>
            <person name="Bidwell S.L."/>
            <person name="Alsmark U.C.M."/>
            <person name="Besteiro S."/>
            <person name="Sicheritz-Ponten T."/>
            <person name="Noel C.J."/>
            <person name="Dacks J.B."/>
            <person name="Foster P.G."/>
            <person name="Simillion C."/>
            <person name="Van de Peer Y."/>
            <person name="Miranda-Saavedra D."/>
            <person name="Barton G.J."/>
            <person name="Westrop G.D."/>
            <person name="Mueller S."/>
            <person name="Dessi D."/>
            <person name="Fiori P.L."/>
            <person name="Ren Q."/>
            <person name="Paulsen I."/>
            <person name="Zhang H."/>
            <person name="Bastida-Corcuera F.D."/>
            <person name="Simoes-Barbosa A."/>
            <person name="Brown M.T."/>
            <person name="Hayes R.D."/>
            <person name="Mukherjee M."/>
            <person name="Okumura C.Y."/>
            <person name="Schneider R."/>
            <person name="Smith A.J."/>
            <person name="Vanacova S."/>
            <person name="Villalvazo M."/>
            <person name="Haas B.J."/>
            <person name="Pertea M."/>
            <person name="Feldblyum T.V."/>
            <person name="Utterback T.R."/>
            <person name="Shu C.L."/>
            <person name="Osoegawa K."/>
            <person name="de Jong P.J."/>
            <person name="Hrdy I."/>
            <person name="Horvathova L."/>
            <person name="Zubacova Z."/>
            <person name="Dolezal P."/>
            <person name="Malik S.B."/>
            <person name="Logsdon J.M. Jr."/>
            <person name="Henze K."/>
            <person name="Gupta A."/>
            <person name="Wang C.C."/>
            <person name="Dunne R.L."/>
            <person name="Upcroft J.A."/>
            <person name="Upcroft P."/>
            <person name="White O."/>
            <person name="Salzberg S.L."/>
            <person name="Tang P."/>
            <person name="Chiu C.-H."/>
            <person name="Lee Y.-S."/>
            <person name="Embley T.M."/>
            <person name="Coombs G.H."/>
            <person name="Mottram J.C."/>
            <person name="Tachezy J."/>
            <person name="Fraser-Liggett C.M."/>
            <person name="Johnson P.J."/>
        </authorList>
    </citation>
    <scope>NUCLEOTIDE SEQUENCE [LARGE SCALE GENOMIC DNA]</scope>
    <source>
        <strain evidence="4">G3</strain>
    </source>
</reference>
<dbReference type="GO" id="GO:0004672">
    <property type="term" value="F:protein kinase activity"/>
    <property type="evidence" value="ECO:0007669"/>
    <property type="project" value="InterPro"/>
</dbReference>
<dbReference type="VEuPathDB" id="TrichDB:TVAGG3_0045500"/>
<proteinExistence type="predicted"/>
<keyword evidence="1" id="KW-0547">Nucleotide-binding</keyword>
<protein>
    <submittedName>
        <fullName evidence="4">CAMK family protein kinase</fullName>
    </submittedName>
</protein>
<dbReference type="InParanoid" id="A2G069"/>
<dbReference type="AlphaFoldDB" id="A2G069"/>
<reference evidence="4" key="1">
    <citation type="submission" date="2006-10" db="EMBL/GenBank/DDBJ databases">
        <authorList>
            <person name="Amadeo P."/>
            <person name="Zhao Q."/>
            <person name="Wortman J."/>
            <person name="Fraser-Liggett C."/>
            <person name="Carlton J."/>
        </authorList>
    </citation>
    <scope>NUCLEOTIDE SEQUENCE</scope>
    <source>
        <strain evidence="4">G3</strain>
    </source>
</reference>